<dbReference type="PROSITE" id="PS51192">
    <property type="entry name" value="HELICASE_ATP_BIND_1"/>
    <property type="match status" value="1"/>
</dbReference>
<dbReference type="SUPFAM" id="SSF52540">
    <property type="entry name" value="P-loop containing nucleoside triphosphate hydrolases"/>
    <property type="match status" value="2"/>
</dbReference>
<organism evidence="3 4">
    <name type="scientific">Durusdinium trenchii</name>
    <dbReference type="NCBI Taxonomy" id="1381693"/>
    <lineage>
        <taxon>Eukaryota</taxon>
        <taxon>Sar</taxon>
        <taxon>Alveolata</taxon>
        <taxon>Dinophyceae</taxon>
        <taxon>Suessiales</taxon>
        <taxon>Symbiodiniaceae</taxon>
        <taxon>Durusdinium</taxon>
    </lineage>
</organism>
<dbReference type="Pfam" id="PF01738">
    <property type="entry name" value="DLH"/>
    <property type="match status" value="1"/>
</dbReference>
<sequence>MKKSMGEQWGCVVVDEVHQAKNPKGQLHKAIVSLHSPRKLGLTGTPLQNSLTDVWTLLRTVEAHEGWELGAFESRFSRPILKGQKRKASAKDLAVREDALKEFQELLARNCLRRTKDDVALMLPGKNDRVVPCPLSHLQRAAYQNLLESPDFQIALGKRELCVCGAGRPCFCGAGPVWRYVHRRQAESKGLEDEWAAADECACRGRKSPKCMALSLIVILQRLCNHLEQLKPDAQPPKDSAEANQQDLMRELCDLAFKGIDHNLCSQRRVANRLQLGDPEACGKMQVLLPLLRHWRRRMQKVLIFSRSTRLLDILEACLWQQGWSPSVLRLDGATAVGQRQRLVDEFNTSSTRSIFLISTRWWEKKADVDCYFSGKKEDPKMIILGFADVFGAMSGRHRRVCDELAEAIPGSLVCLPDLFHGDPVCQDFAGYQWPKLWLQLSIFRIVYRIRYYHNWEKLGPKIQALANTFGERSALFCFGFCFGGYLAVKASSTGLFRGVVGFHPSLIVGRLQCSPHSQGGADLANAARCPHLMLPASNDDAAVKPGGEFMNLVTATYPSSRSVCYENMVHGWMTRAVDDPVIPQPAGVETVRESHASAVKLAADFFVDLAKSQE</sequence>
<dbReference type="InterPro" id="IPR000330">
    <property type="entry name" value="SNF2_N"/>
</dbReference>
<dbReference type="Pfam" id="PF00176">
    <property type="entry name" value="SNF2-rel_dom"/>
    <property type="match status" value="1"/>
</dbReference>
<dbReference type="PANTHER" id="PTHR45629">
    <property type="entry name" value="SNF2/RAD54 FAMILY MEMBER"/>
    <property type="match status" value="1"/>
</dbReference>
<dbReference type="Pfam" id="PF00271">
    <property type="entry name" value="Helicase_C"/>
    <property type="match status" value="1"/>
</dbReference>
<evidence type="ECO:0000259" key="2">
    <source>
        <dbReference type="PROSITE" id="PS51192"/>
    </source>
</evidence>
<proteinExistence type="predicted"/>
<dbReference type="Gene3D" id="3.40.50.300">
    <property type="entry name" value="P-loop containing nucleotide triphosphate hydrolases"/>
    <property type="match status" value="1"/>
</dbReference>
<dbReference type="InterPro" id="IPR049730">
    <property type="entry name" value="SNF2/RAD54-like_C"/>
</dbReference>
<dbReference type="EMBL" id="CAXAMM010007102">
    <property type="protein sequence ID" value="CAK9013245.1"/>
    <property type="molecule type" value="Genomic_DNA"/>
</dbReference>
<dbReference type="CDD" id="cd18793">
    <property type="entry name" value="SF2_C_SNF"/>
    <property type="match status" value="1"/>
</dbReference>
<reference evidence="3 4" key="1">
    <citation type="submission" date="2024-02" db="EMBL/GenBank/DDBJ databases">
        <authorList>
            <person name="Chen Y."/>
            <person name="Shah S."/>
            <person name="Dougan E. K."/>
            <person name="Thang M."/>
            <person name="Chan C."/>
        </authorList>
    </citation>
    <scope>NUCLEOTIDE SEQUENCE [LARGE SCALE GENOMIC DNA]</scope>
</reference>
<dbReference type="InterPro" id="IPR014001">
    <property type="entry name" value="Helicase_ATP-bd"/>
</dbReference>
<dbReference type="InterPro" id="IPR001650">
    <property type="entry name" value="Helicase_C-like"/>
</dbReference>
<accession>A0ABP0JFQ2</accession>
<dbReference type="InterPro" id="IPR002925">
    <property type="entry name" value="Dienelactn_hydro"/>
</dbReference>
<dbReference type="InterPro" id="IPR027417">
    <property type="entry name" value="P-loop_NTPase"/>
</dbReference>
<keyword evidence="1" id="KW-0378">Hydrolase</keyword>
<comment type="caution">
    <text evidence="3">The sequence shown here is derived from an EMBL/GenBank/DDBJ whole genome shotgun (WGS) entry which is preliminary data.</text>
</comment>
<dbReference type="InterPro" id="IPR050496">
    <property type="entry name" value="SNF2_RAD54_helicase_repair"/>
</dbReference>
<evidence type="ECO:0000313" key="3">
    <source>
        <dbReference type="EMBL" id="CAK9013245.1"/>
    </source>
</evidence>
<keyword evidence="4" id="KW-1185">Reference proteome</keyword>
<dbReference type="SUPFAM" id="SSF53474">
    <property type="entry name" value="alpha/beta-Hydrolases"/>
    <property type="match status" value="1"/>
</dbReference>
<protein>
    <submittedName>
        <fullName evidence="3">Switch 2 (Protein CHROMATIN REMODELING 9) (AtCHR9)</fullName>
    </submittedName>
</protein>
<dbReference type="InterPro" id="IPR038718">
    <property type="entry name" value="SNF2-like_sf"/>
</dbReference>
<dbReference type="InterPro" id="IPR029058">
    <property type="entry name" value="AB_hydrolase_fold"/>
</dbReference>
<dbReference type="Gene3D" id="3.40.50.1820">
    <property type="entry name" value="alpha/beta hydrolase"/>
    <property type="match status" value="1"/>
</dbReference>
<dbReference type="Gene3D" id="3.40.50.10810">
    <property type="entry name" value="Tandem AAA-ATPase domain"/>
    <property type="match status" value="1"/>
</dbReference>
<name>A0ABP0JFQ2_9DINO</name>
<dbReference type="Proteomes" id="UP001642464">
    <property type="component" value="Unassembled WGS sequence"/>
</dbReference>
<evidence type="ECO:0000313" key="4">
    <source>
        <dbReference type="Proteomes" id="UP001642464"/>
    </source>
</evidence>
<gene>
    <name evidence="3" type="ORF">SCF082_LOCUS11849</name>
</gene>
<dbReference type="PANTHER" id="PTHR45629:SF7">
    <property type="entry name" value="DNA EXCISION REPAIR PROTEIN ERCC-6-RELATED"/>
    <property type="match status" value="1"/>
</dbReference>
<feature type="domain" description="Helicase ATP-binding" evidence="2">
    <location>
        <begin position="1"/>
        <end position="64"/>
    </location>
</feature>
<evidence type="ECO:0000256" key="1">
    <source>
        <dbReference type="ARBA" id="ARBA00022801"/>
    </source>
</evidence>